<evidence type="ECO:0000313" key="2">
    <source>
        <dbReference type="EMBL" id="CAJ1410761.1"/>
    </source>
</evidence>
<dbReference type="Proteomes" id="UP001178507">
    <property type="component" value="Unassembled WGS sequence"/>
</dbReference>
<dbReference type="EMBL" id="CAUJNA010003838">
    <property type="protein sequence ID" value="CAJ1410761.1"/>
    <property type="molecule type" value="Genomic_DNA"/>
</dbReference>
<proteinExistence type="predicted"/>
<evidence type="ECO:0000313" key="3">
    <source>
        <dbReference type="Proteomes" id="UP001178507"/>
    </source>
</evidence>
<comment type="caution">
    <text evidence="2">The sequence shown here is derived from an EMBL/GenBank/DDBJ whole genome shotgun (WGS) entry which is preliminary data.</text>
</comment>
<sequence length="202" mass="21800">MSDELHVAADYEALAKAEKDPKAALQHFRRALELLAPLQAKHDGRALAAALQLHVEMAQVLLAQQPYRAFQSASQALRLPPPCLYGARAAPGLVSAAHLVRTQAVLAMEEAEEMYFSDEGERAALLKDLRRNLEAVQAVQGVSPALQELQRKLLRFAGPSPHARSTRNSLQRSSSGAFAPAGSAAALVAARRRCASAPRQRP</sequence>
<feature type="region of interest" description="Disordered" evidence="1">
    <location>
        <begin position="158"/>
        <end position="178"/>
    </location>
</feature>
<protein>
    <submittedName>
        <fullName evidence="2">Uncharacterized protein</fullName>
    </submittedName>
</protein>
<evidence type="ECO:0000256" key="1">
    <source>
        <dbReference type="SAM" id="MobiDB-lite"/>
    </source>
</evidence>
<gene>
    <name evidence="2" type="ORF">EVOR1521_LOCUS31523</name>
</gene>
<reference evidence="2" key="1">
    <citation type="submission" date="2023-08" db="EMBL/GenBank/DDBJ databases">
        <authorList>
            <person name="Chen Y."/>
            <person name="Shah S."/>
            <person name="Dougan E. K."/>
            <person name="Thang M."/>
            <person name="Chan C."/>
        </authorList>
    </citation>
    <scope>NUCLEOTIDE SEQUENCE</scope>
</reference>
<dbReference type="AlphaFoldDB" id="A0AA36JT25"/>
<keyword evidence="3" id="KW-1185">Reference proteome</keyword>
<accession>A0AA36JT25</accession>
<organism evidence="2 3">
    <name type="scientific">Effrenium voratum</name>
    <dbReference type="NCBI Taxonomy" id="2562239"/>
    <lineage>
        <taxon>Eukaryota</taxon>
        <taxon>Sar</taxon>
        <taxon>Alveolata</taxon>
        <taxon>Dinophyceae</taxon>
        <taxon>Suessiales</taxon>
        <taxon>Symbiodiniaceae</taxon>
        <taxon>Effrenium</taxon>
    </lineage>
</organism>
<name>A0AA36JT25_9DINO</name>